<evidence type="ECO:0000313" key="3">
    <source>
        <dbReference type="EMBL" id="KAG8388052.1"/>
    </source>
</evidence>
<name>A0AAV6Y749_9LAMI</name>
<feature type="domain" description="Disease resistance R13L4/SHOC-2-like LRR" evidence="2">
    <location>
        <begin position="73"/>
        <end position="350"/>
    </location>
</feature>
<keyword evidence="4" id="KW-1185">Reference proteome</keyword>
<evidence type="ECO:0000259" key="2">
    <source>
        <dbReference type="Pfam" id="PF23598"/>
    </source>
</evidence>
<dbReference type="AlphaFoldDB" id="A0AAV6Y749"/>
<dbReference type="PANTHER" id="PTHR15140">
    <property type="entry name" value="TUBULIN-SPECIFIC CHAPERONE E"/>
    <property type="match status" value="1"/>
</dbReference>
<dbReference type="InterPro" id="IPR055414">
    <property type="entry name" value="LRR_R13L4/SHOC2-like"/>
</dbReference>
<protein>
    <recommendedName>
        <fullName evidence="2">Disease resistance R13L4/SHOC-2-like LRR domain-containing protein</fullName>
    </recommendedName>
</protein>
<evidence type="ECO:0000313" key="4">
    <source>
        <dbReference type="Proteomes" id="UP000826271"/>
    </source>
</evidence>
<dbReference type="SUPFAM" id="SSF52058">
    <property type="entry name" value="L domain-like"/>
    <property type="match status" value="1"/>
</dbReference>
<sequence>MGGIGKTTLASNIYDDPLSFMCIMKLSAMNTCLPDTNGQRRLIVHGYSLEDDYPLSNFFGAINDTLESESFARSFLHIGGFDNHLSSRYPYLGFRLLRVLDVAEKIFYSFPEQLLELHDLICLAFTSDAKLPCSISLLKNLQTLIVHQKDLSCLLTLPLEIWEMPQLRHICFTRCVLPDGAVSSIPRSLETLSVVRDFKCTDENFKTIQNLRKLGLSYEYIASSGQWYCLNNLEQLNKLENLKCLFGVSYPYGPSVGGFSPKLSFPPNLKKLTLYGSRLTWEDMTLIGSLPKLEVLKLYNAFEGAVWEPVGGEFPRLKYLKLKFMDLMQWEAEETNFPSLRRLILKQCRWLKEIPTLQLIQLDDCSLDAVTLSE</sequence>
<dbReference type="InterPro" id="IPR032675">
    <property type="entry name" value="LRR_dom_sf"/>
</dbReference>
<comment type="caution">
    <text evidence="3">The sequence shown here is derived from an EMBL/GenBank/DDBJ whole genome shotgun (WGS) entry which is preliminary data.</text>
</comment>
<dbReference type="Proteomes" id="UP000826271">
    <property type="component" value="Unassembled WGS sequence"/>
</dbReference>
<dbReference type="Gene3D" id="3.80.10.10">
    <property type="entry name" value="Ribonuclease Inhibitor"/>
    <property type="match status" value="1"/>
</dbReference>
<gene>
    <name evidence="3" type="ORF">BUALT_Bualt02G0085100</name>
</gene>
<dbReference type="Pfam" id="PF23598">
    <property type="entry name" value="LRR_14"/>
    <property type="match status" value="1"/>
</dbReference>
<proteinExistence type="predicted"/>
<organism evidence="3 4">
    <name type="scientific">Buddleja alternifolia</name>
    <dbReference type="NCBI Taxonomy" id="168488"/>
    <lineage>
        <taxon>Eukaryota</taxon>
        <taxon>Viridiplantae</taxon>
        <taxon>Streptophyta</taxon>
        <taxon>Embryophyta</taxon>
        <taxon>Tracheophyta</taxon>
        <taxon>Spermatophyta</taxon>
        <taxon>Magnoliopsida</taxon>
        <taxon>eudicotyledons</taxon>
        <taxon>Gunneridae</taxon>
        <taxon>Pentapetalae</taxon>
        <taxon>asterids</taxon>
        <taxon>lamiids</taxon>
        <taxon>Lamiales</taxon>
        <taxon>Scrophulariaceae</taxon>
        <taxon>Buddlejeae</taxon>
        <taxon>Buddleja</taxon>
    </lineage>
</organism>
<reference evidence="3" key="1">
    <citation type="submission" date="2019-10" db="EMBL/GenBank/DDBJ databases">
        <authorList>
            <person name="Zhang R."/>
            <person name="Pan Y."/>
            <person name="Wang J."/>
            <person name="Ma R."/>
            <person name="Yu S."/>
        </authorList>
    </citation>
    <scope>NUCLEOTIDE SEQUENCE</scope>
    <source>
        <strain evidence="3">LA-IB0</strain>
        <tissue evidence="3">Leaf</tissue>
    </source>
</reference>
<dbReference type="PANTHER" id="PTHR15140:SF33">
    <property type="entry name" value="LATE BLIGHT RESISTANCE PROTEIN HOMOLOG R1A-3 ISOFORM X1"/>
    <property type="match status" value="1"/>
</dbReference>
<keyword evidence="1" id="KW-0677">Repeat</keyword>
<evidence type="ECO:0000256" key="1">
    <source>
        <dbReference type="ARBA" id="ARBA00022737"/>
    </source>
</evidence>
<accession>A0AAV6Y749</accession>
<dbReference type="EMBL" id="WHWC01000002">
    <property type="protein sequence ID" value="KAG8388052.1"/>
    <property type="molecule type" value="Genomic_DNA"/>
</dbReference>